<gene>
    <name evidence="1" type="ORF">EV421DRAFT_1740335</name>
</gene>
<reference evidence="1" key="1">
    <citation type="submission" date="2023-06" db="EMBL/GenBank/DDBJ databases">
        <authorList>
            <consortium name="Lawrence Berkeley National Laboratory"/>
            <person name="Ahrendt S."/>
            <person name="Sahu N."/>
            <person name="Indic B."/>
            <person name="Wong-Bajracharya J."/>
            <person name="Merenyi Z."/>
            <person name="Ke H.-M."/>
            <person name="Monk M."/>
            <person name="Kocsube S."/>
            <person name="Drula E."/>
            <person name="Lipzen A."/>
            <person name="Balint B."/>
            <person name="Henrissat B."/>
            <person name="Andreopoulos B."/>
            <person name="Martin F.M."/>
            <person name="Harder C.B."/>
            <person name="Rigling D."/>
            <person name="Ford K.L."/>
            <person name="Foster G.D."/>
            <person name="Pangilinan J."/>
            <person name="Papanicolaou A."/>
            <person name="Barry K."/>
            <person name="LaButti K."/>
            <person name="Viragh M."/>
            <person name="Koriabine M."/>
            <person name="Yan M."/>
            <person name="Riley R."/>
            <person name="Champramary S."/>
            <person name="Plett K.L."/>
            <person name="Tsai I.J."/>
            <person name="Slot J."/>
            <person name="Sipos G."/>
            <person name="Plett J."/>
            <person name="Nagy L.G."/>
            <person name="Grigoriev I.V."/>
        </authorList>
    </citation>
    <scope>NUCLEOTIDE SEQUENCE</scope>
    <source>
        <strain evidence="1">FPL87.14</strain>
    </source>
</reference>
<evidence type="ECO:0000313" key="2">
    <source>
        <dbReference type="Proteomes" id="UP001175226"/>
    </source>
</evidence>
<dbReference type="InterPro" id="IPR036047">
    <property type="entry name" value="F-box-like_dom_sf"/>
</dbReference>
<dbReference type="Proteomes" id="UP001175226">
    <property type="component" value="Unassembled WGS sequence"/>
</dbReference>
<organism evidence="1 2">
    <name type="scientific">Armillaria borealis</name>
    <dbReference type="NCBI Taxonomy" id="47425"/>
    <lineage>
        <taxon>Eukaryota</taxon>
        <taxon>Fungi</taxon>
        <taxon>Dikarya</taxon>
        <taxon>Basidiomycota</taxon>
        <taxon>Agaricomycotina</taxon>
        <taxon>Agaricomycetes</taxon>
        <taxon>Agaricomycetidae</taxon>
        <taxon>Agaricales</taxon>
        <taxon>Marasmiineae</taxon>
        <taxon>Physalacriaceae</taxon>
        <taxon>Armillaria</taxon>
    </lineage>
</organism>
<sequence length="597" mass="67764">MSESHIESTPAHIYCTDVATSYGGGYRRASFIQYDGLRMKNEQWATGPAITRIYRSRVSFSQGSYWLVNTGPIFQSLDMQSEIKSILRAGQTAEDLDDPTIQRLNARIYSLETEAQTRQVDIDRLETALSRLRVKQDLTLQDLDSHKSVFSPIRRLPEEILLRIFKIGSDHYDDSTDLKQAPWVFGYVCHHWRVLTRSSPSLWASLYVDLASPPAHNLLTIFLSLSTNVPLDITLDVREIGDEGKVVLHNDIIPLSHRWSNLRIMVTKDTIFEFLPITDRLPILKFLHITVFPGVEPSQSTSSPIHMFLSAPLLRSVAIFAAQPLDIALPLTQITDLCLMNFPNWAFSHLTMATALESFTFHYSNSSVSNDNFSSQFLIHENLSRLIFPAVVPSVLHEWSMPNLETLELYSMLWQAPFSAPEVVDGEMSHILQFTRRSRFRLRALSIFRPVRASILSDLLKQLSSGLSALVITVDGATSSELFRELGPTSGIPFPNVRELTLRISDRQVFSLFEDDALVRLVSSMHRQNLRCLAIECSSSQEMPFRPDVMERLAFLRALKKQGLLASLTIEGIDFLGDDDRFHSIYRHWAHAALLSQ</sequence>
<evidence type="ECO:0000313" key="1">
    <source>
        <dbReference type="EMBL" id="KAK0435280.1"/>
    </source>
</evidence>
<dbReference type="Gene3D" id="1.20.1280.50">
    <property type="match status" value="1"/>
</dbReference>
<proteinExistence type="predicted"/>
<evidence type="ECO:0008006" key="3">
    <source>
        <dbReference type="Google" id="ProtNLM"/>
    </source>
</evidence>
<comment type="caution">
    <text evidence="1">The sequence shown here is derived from an EMBL/GenBank/DDBJ whole genome shotgun (WGS) entry which is preliminary data.</text>
</comment>
<dbReference type="SUPFAM" id="SSF81383">
    <property type="entry name" value="F-box domain"/>
    <property type="match status" value="1"/>
</dbReference>
<keyword evidence="2" id="KW-1185">Reference proteome</keyword>
<accession>A0AA39J363</accession>
<dbReference type="EMBL" id="JAUEPT010000064">
    <property type="protein sequence ID" value="KAK0435280.1"/>
    <property type="molecule type" value="Genomic_DNA"/>
</dbReference>
<dbReference type="AlphaFoldDB" id="A0AA39J363"/>
<name>A0AA39J363_9AGAR</name>
<protein>
    <recommendedName>
        <fullName evidence="3">F-box domain-containing protein</fullName>
    </recommendedName>
</protein>